<gene>
    <name evidence="7" type="ORF">ACFQET_04270</name>
</gene>
<evidence type="ECO:0000313" key="8">
    <source>
        <dbReference type="Proteomes" id="UP001596191"/>
    </source>
</evidence>
<protein>
    <submittedName>
        <fullName evidence="7">CDP-glycerol glycerophosphotransferase family protein</fullName>
    </submittedName>
</protein>
<sequence>MKEIYLWLVRLMSLMSSWHRKSQVVYLMSFGDNVPFIEALVAALPAGTKVTVFYRPQQQAAAERLAQQGIETVIFRDDLTFVFKGIPRIMRARLVFCDNYYAFLGGLRHPKQMRIVQVWHAVGAIKRFGWDDPTTVDRSASDKRRFQAVYDHFDEVVVASPAMGQVFTTSYHLSSDRMQVLGYPRSDRLFDPQWLTATRERVYREAPALAGHRVIVYAPTYREGVTFAPPAGLAAALTSDPDARVVVKLHPALAAQSPHLQQALGDQLVTAKGLSTTELLTVAETLITDYSSVAFDYSLLPNAHSLLFYLFDLSTYELGPGVQPDLFDWLPSPALTDNEQLTTAIQQDAAVDFTQFNSHWNRANDGEATQRVVARYVALLAN</sequence>
<dbReference type="RefSeq" id="WP_225417588.1">
    <property type="nucleotide sequence ID" value="NZ_JBHSSJ010000003.1"/>
</dbReference>
<reference evidence="8" key="1">
    <citation type="journal article" date="2019" name="Int. J. Syst. Evol. Microbiol.">
        <title>The Global Catalogue of Microorganisms (GCM) 10K type strain sequencing project: providing services to taxonomists for standard genome sequencing and annotation.</title>
        <authorList>
            <consortium name="The Broad Institute Genomics Platform"/>
            <consortium name="The Broad Institute Genome Sequencing Center for Infectious Disease"/>
            <person name="Wu L."/>
            <person name="Ma J."/>
        </authorList>
    </citation>
    <scope>NUCLEOTIDE SEQUENCE [LARGE SCALE GENOMIC DNA]</scope>
    <source>
        <strain evidence="8">CCM 8907</strain>
    </source>
</reference>
<organism evidence="7 8">
    <name type="scientific">Levilactobacillus tangyuanensis</name>
    <dbReference type="NCBI Taxonomy" id="2486021"/>
    <lineage>
        <taxon>Bacteria</taxon>
        <taxon>Bacillati</taxon>
        <taxon>Bacillota</taxon>
        <taxon>Bacilli</taxon>
        <taxon>Lactobacillales</taxon>
        <taxon>Lactobacillaceae</taxon>
        <taxon>Levilactobacillus</taxon>
    </lineage>
</organism>
<comment type="caution">
    <text evidence="7">The sequence shown here is derived from an EMBL/GenBank/DDBJ whole genome shotgun (WGS) entry which is preliminary data.</text>
</comment>
<keyword evidence="8" id="KW-1185">Reference proteome</keyword>
<dbReference type="InterPro" id="IPR043149">
    <property type="entry name" value="TagF_N"/>
</dbReference>
<dbReference type="Gene3D" id="3.40.50.11820">
    <property type="match status" value="1"/>
</dbReference>
<dbReference type="EMBL" id="JBHSSJ010000003">
    <property type="protein sequence ID" value="MFC6274728.1"/>
    <property type="molecule type" value="Genomic_DNA"/>
</dbReference>
<dbReference type="InterPro" id="IPR043148">
    <property type="entry name" value="TagF_C"/>
</dbReference>
<accession>A0ABW1TLR2</accession>
<evidence type="ECO:0000256" key="4">
    <source>
        <dbReference type="ARBA" id="ARBA00022679"/>
    </source>
</evidence>
<keyword evidence="4" id="KW-0808">Transferase</keyword>
<evidence type="ECO:0000313" key="7">
    <source>
        <dbReference type="EMBL" id="MFC6274728.1"/>
    </source>
</evidence>
<dbReference type="Proteomes" id="UP001596191">
    <property type="component" value="Unassembled WGS sequence"/>
</dbReference>
<keyword evidence="6" id="KW-0472">Membrane</keyword>
<evidence type="ECO:0000256" key="3">
    <source>
        <dbReference type="ARBA" id="ARBA00022475"/>
    </source>
</evidence>
<dbReference type="InterPro" id="IPR007554">
    <property type="entry name" value="Glycerophosphate_synth"/>
</dbReference>
<dbReference type="Pfam" id="PF04464">
    <property type="entry name" value="Glyphos_transf"/>
    <property type="match status" value="1"/>
</dbReference>
<evidence type="ECO:0000256" key="6">
    <source>
        <dbReference type="ARBA" id="ARBA00023136"/>
    </source>
</evidence>
<keyword evidence="3" id="KW-1003">Cell membrane</keyword>
<evidence type="ECO:0000256" key="2">
    <source>
        <dbReference type="ARBA" id="ARBA00010488"/>
    </source>
</evidence>
<proteinExistence type="inferred from homology"/>
<dbReference type="SUPFAM" id="SSF56024">
    <property type="entry name" value="Phospholipase D/nuclease"/>
    <property type="match status" value="1"/>
</dbReference>
<dbReference type="InterPro" id="IPR051612">
    <property type="entry name" value="Teichoic_Acid_Biosynth"/>
</dbReference>
<dbReference type="PANTHER" id="PTHR37316:SF1">
    <property type="entry name" value="TEICHOIC ACID GLYCEROL-PHOSPHATE PRIMASE"/>
    <property type="match status" value="1"/>
</dbReference>
<dbReference type="PANTHER" id="PTHR37316">
    <property type="entry name" value="TEICHOIC ACID GLYCEROL-PHOSPHATE PRIMASE"/>
    <property type="match status" value="1"/>
</dbReference>
<keyword evidence="5" id="KW-0777">Teichoic acid biosynthesis</keyword>
<comment type="similarity">
    <text evidence="2">Belongs to the CDP-glycerol glycerophosphotransferase family.</text>
</comment>
<name>A0ABW1TLR2_9LACO</name>
<evidence type="ECO:0000256" key="1">
    <source>
        <dbReference type="ARBA" id="ARBA00004202"/>
    </source>
</evidence>
<evidence type="ECO:0000256" key="5">
    <source>
        <dbReference type="ARBA" id="ARBA00022944"/>
    </source>
</evidence>
<dbReference type="Gene3D" id="3.40.50.12580">
    <property type="match status" value="1"/>
</dbReference>
<dbReference type="SUPFAM" id="SSF53756">
    <property type="entry name" value="UDP-Glycosyltransferase/glycogen phosphorylase"/>
    <property type="match status" value="1"/>
</dbReference>
<comment type="subcellular location">
    <subcellularLocation>
        <location evidence="1">Cell membrane</location>
        <topology evidence="1">Peripheral membrane protein</topology>
    </subcellularLocation>
</comment>